<keyword evidence="4" id="KW-1185">Reference proteome</keyword>
<dbReference type="InterPro" id="IPR025194">
    <property type="entry name" value="RodZ-like_C"/>
</dbReference>
<reference evidence="3 4" key="1">
    <citation type="submission" date="2019-03" db="EMBL/GenBank/DDBJ databases">
        <title>Arenimonas daejeonensis sp. nov., isolated from compost.</title>
        <authorList>
            <person name="Jeon C.O."/>
        </authorList>
    </citation>
    <scope>NUCLEOTIDE SEQUENCE [LARGE SCALE GENOMIC DNA]</scope>
    <source>
        <strain evidence="3 4">R29</strain>
    </source>
</reference>
<dbReference type="Pfam" id="PF13464">
    <property type="entry name" value="RodZ_C"/>
    <property type="match status" value="1"/>
</dbReference>
<protein>
    <submittedName>
        <fullName evidence="3">DUF4115 domain-containing protein</fullName>
    </submittedName>
</protein>
<keyword evidence="1" id="KW-1133">Transmembrane helix</keyword>
<evidence type="ECO:0000256" key="1">
    <source>
        <dbReference type="SAM" id="Phobius"/>
    </source>
</evidence>
<proteinExistence type="predicted"/>
<dbReference type="PANTHER" id="PTHR34475">
    <property type="match status" value="1"/>
</dbReference>
<keyword evidence="1" id="KW-0812">Transmembrane</keyword>
<dbReference type="GO" id="GO:0003677">
    <property type="term" value="F:DNA binding"/>
    <property type="evidence" value="ECO:0007669"/>
    <property type="project" value="InterPro"/>
</dbReference>
<dbReference type="Proteomes" id="UP000305760">
    <property type="component" value="Unassembled WGS sequence"/>
</dbReference>
<name>A0A5C4RUM5_9GAMM</name>
<dbReference type="Pfam" id="PF13413">
    <property type="entry name" value="HTH_25"/>
    <property type="match status" value="1"/>
</dbReference>
<feature type="transmembrane region" description="Helical" evidence="1">
    <location>
        <begin position="111"/>
        <end position="131"/>
    </location>
</feature>
<dbReference type="Gene3D" id="1.10.260.40">
    <property type="entry name" value="lambda repressor-like DNA-binding domains"/>
    <property type="match status" value="1"/>
</dbReference>
<dbReference type="RefSeq" id="WP_139445205.1">
    <property type="nucleotide sequence ID" value="NZ_SMDR01000001.1"/>
</dbReference>
<sequence length="286" mass="30169">MSSEGTQEVLFQDPIGIRLRQGREKAGLSLEQAGQQLKLPVAIVEAMERDDWQRLGAPIYVRSYLGSYLRLVGLPAALAEQVAQDKPTPQLVSLGGSSRVRHALNHSMRNVVYLVMTAVLVLPVVLVVRHYQSARPAEELTLEPQATLVTAAPLAAEPSPPSVTDVPALAATAESATTEAAGPAPVMASMAPFQKSEASSDLLLRFSGESWVDVVDARGLRVERGLVAAGSERRYAPGQVARITLGNAEAVQVSFAGAAVDLTPYRAANVARFAVSSSGEPAPAGN</sequence>
<feature type="domain" description="Cytoskeleton protein RodZ-like C-terminal" evidence="2">
    <location>
        <begin position="204"/>
        <end position="273"/>
    </location>
</feature>
<organism evidence="3 4">
    <name type="scientific">Arenimonas terrae</name>
    <dbReference type="NCBI Taxonomy" id="2546226"/>
    <lineage>
        <taxon>Bacteria</taxon>
        <taxon>Pseudomonadati</taxon>
        <taxon>Pseudomonadota</taxon>
        <taxon>Gammaproteobacteria</taxon>
        <taxon>Lysobacterales</taxon>
        <taxon>Lysobacteraceae</taxon>
        <taxon>Arenimonas</taxon>
    </lineage>
</organism>
<gene>
    <name evidence="3" type="ORF">E1B00_02285</name>
</gene>
<dbReference type="EMBL" id="SMDR01000001">
    <property type="protein sequence ID" value="TNJ34635.1"/>
    <property type="molecule type" value="Genomic_DNA"/>
</dbReference>
<keyword evidence="1" id="KW-0472">Membrane</keyword>
<dbReference type="OrthoDB" id="9790252at2"/>
<dbReference type="InterPro" id="IPR010982">
    <property type="entry name" value="Lambda_DNA-bd_dom_sf"/>
</dbReference>
<dbReference type="AlphaFoldDB" id="A0A5C4RUM5"/>
<dbReference type="PANTHER" id="PTHR34475:SF1">
    <property type="entry name" value="CYTOSKELETON PROTEIN RODZ"/>
    <property type="match status" value="1"/>
</dbReference>
<evidence type="ECO:0000313" key="3">
    <source>
        <dbReference type="EMBL" id="TNJ34635.1"/>
    </source>
</evidence>
<comment type="caution">
    <text evidence="3">The sequence shown here is derived from an EMBL/GenBank/DDBJ whole genome shotgun (WGS) entry which is preliminary data.</text>
</comment>
<dbReference type="InterPro" id="IPR050400">
    <property type="entry name" value="Bact_Cytoskel_RodZ"/>
</dbReference>
<evidence type="ECO:0000313" key="4">
    <source>
        <dbReference type="Proteomes" id="UP000305760"/>
    </source>
</evidence>
<accession>A0A5C4RUM5</accession>
<evidence type="ECO:0000259" key="2">
    <source>
        <dbReference type="Pfam" id="PF13464"/>
    </source>
</evidence>